<evidence type="ECO:0008006" key="4">
    <source>
        <dbReference type="Google" id="ProtNLM"/>
    </source>
</evidence>
<organism evidence="2 3">
    <name type="scientific">Saezia sanguinis</name>
    <dbReference type="NCBI Taxonomy" id="1965230"/>
    <lineage>
        <taxon>Bacteria</taxon>
        <taxon>Pseudomonadati</taxon>
        <taxon>Pseudomonadota</taxon>
        <taxon>Betaproteobacteria</taxon>
        <taxon>Burkholderiales</taxon>
        <taxon>Saeziaceae</taxon>
        <taxon>Saezia</taxon>
    </lineage>
</organism>
<evidence type="ECO:0000313" key="3">
    <source>
        <dbReference type="Proteomes" id="UP000286947"/>
    </source>
</evidence>
<keyword evidence="3" id="KW-1185">Reference proteome</keyword>
<dbReference type="AlphaFoldDB" id="A0A433SGD6"/>
<proteinExistence type="predicted"/>
<gene>
    <name evidence="2" type="ORF">CUZ56_00223</name>
</gene>
<evidence type="ECO:0000256" key="1">
    <source>
        <dbReference type="SAM" id="MobiDB-lite"/>
    </source>
</evidence>
<accession>A0A433SGD6</accession>
<protein>
    <recommendedName>
        <fullName evidence="4">Integrating conjugative element protein</fullName>
    </recommendedName>
</protein>
<dbReference type="OrthoDB" id="7064293at2"/>
<dbReference type="Proteomes" id="UP000286947">
    <property type="component" value="Unassembled WGS sequence"/>
</dbReference>
<dbReference type="RefSeq" id="WP_126977378.1">
    <property type="nucleotide sequence ID" value="NZ_PQSP01000001.1"/>
</dbReference>
<feature type="region of interest" description="Disordered" evidence="1">
    <location>
        <begin position="122"/>
        <end position="147"/>
    </location>
</feature>
<name>A0A433SGD6_9BURK</name>
<dbReference type="Pfam" id="PF11920">
    <property type="entry name" value="DUF3438"/>
    <property type="match status" value="1"/>
</dbReference>
<comment type="caution">
    <text evidence="2">The sequence shown here is derived from an EMBL/GenBank/DDBJ whole genome shotgun (WGS) entry which is preliminary data.</text>
</comment>
<feature type="compositionally biased region" description="Polar residues" evidence="1">
    <location>
        <begin position="130"/>
        <end position="144"/>
    </location>
</feature>
<dbReference type="NCBIfam" id="TIGR03749">
    <property type="entry name" value="conj_TIGR03749"/>
    <property type="match status" value="1"/>
</dbReference>
<dbReference type="InterPro" id="IPR021844">
    <property type="entry name" value="Integr_conj_element_PFL4704"/>
</dbReference>
<reference evidence="2 3" key="1">
    <citation type="submission" date="2018-01" db="EMBL/GenBank/DDBJ databases">
        <title>Saezia sanguinis gen. nov., sp. nov., in the order Burkholderiales isolated from human blood.</title>
        <authorList>
            <person name="Medina-Pascual M.J."/>
            <person name="Valdezate S."/>
            <person name="Monzon S."/>
            <person name="Cuesta I."/>
            <person name="Carrasco G."/>
            <person name="Villalon P."/>
            <person name="Saez-Nieto J.A."/>
        </authorList>
    </citation>
    <scope>NUCLEOTIDE SEQUENCE [LARGE SCALE GENOMIC DNA]</scope>
    <source>
        <strain evidence="2 3">CNM695-12</strain>
    </source>
</reference>
<dbReference type="EMBL" id="PQSP01000001">
    <property type="protein sequence ID" value="RUS67746.1"/>
    <property type="molecule type" value="Genomic_DNA"/>
</dbReference>
<sequence precursor="true">MKLLKCLIPFILLCLAIPAKAVLLMPWERLPLAIPLVVGQERVIFVDRNVRVGIPGSIANKLRVQTTNGTVYLLAREPIDPVRLQLQDAETGELILIDIAAVPAVEDDAPLESIRIIEGENPSRRYGTPAVTTQSQNPTTATNTPRRETPVPVILTRYAAQSLYAPLRTVEPVQGITRVNLRHNFDLSMLLPTLPVAATPMAAWRLEDFWVTAVKLQNTSNSVIELDPRLLQGDFIAATFQHHNLGPATHPADTTVVYLVTRKRGLAQSLLPALSQIDASINIHSRRHP</sequence>
<evidence type="ECO:0000313" key="2">
    <source>
        <dbReference type="EMBL" id="RUS67746.1"/>
    </source>
</evidence>